<dbReference type="AlphaFoldDB" id="A0A562BA39"/>
<keyword evidence="2" id="KW-1185">Reference proteome</keyword>
<proteinExistence type="predicted"/>
<gene>
    <name evidence="1" type="ORF">L602_000400000890</name>
</gene>
<organism evidence="1 2">
    <name type="scientific">Cupriavidus gilardii J11</name>
    <dbReference type="NCBI Taxonomy" id="936133"/>
    <lineage>
        <taxon>Bacteria</taxon>
        <taxon>Pseudomonadati</taxon>
        <taxon>Pseudomonadota</taxon>
        <taxon>Betaproteobacteria</taxon>
        <taxon>Burkholderiales</taxon>
        <taxon>Burkholderiaceae</taxon>
        <taxon>Cupriavidus</taxon>
    </lineage>
</organism>
<evidence type="ECO:0000313" key="2">
    <source>
        <dbReference type="Proteomes" id="UP000318141"/>
    </source>
</evidence>
<dbReference type="Proteomes" id="UP000318141">
    <property type="component" value="Unassembled WGS sequence"/>
</dbReference>
<protein>
    <submittedName>
        <fullName evidence="1">Uncharacterized protein</fullName>
    </submittedName>
</protein>
<accession>A0A562BA39</accession>
<name>A0A562BA39_9BURK</name>
<reference evidence="1 2" key="1">
    <citation type="submission" date="2019-07" db="EMBL/GenBank/DDBJ databases">
        <title>Genome sequencing of lignin-degrading bacterial isolates.</title>
        <authorList>
            <person name="Gladden J."/>
        </authorList>
    </citation>
    <scope>NUCLEOTIDE SEQUENCE [LARGE SCALE GENOMIC DNA]</scope>
    <source>
        <strain evidence="1 2">J11</strain>
    </source>
</reference>
<sequence>MFANHAVYKGYRLSAHVHRELAPEGIAGAAPGTFYATLAIVAIGDHVGTDTPPLPSHSADNPREAMEAAVAYGRTYIDGLSTFTKSRKAVASR</sequence>
<comment type="caution">
    <text evidence="1">The sequence shown here is derived from an EMBL/GenBank/DDBJ whole genome shotgun (WGS) entry which is preliminary data.</text>
</comment>
<evidence type="ECO:0000313" key="1">
    <source>
        <dbReference type="EMBL" id="TWG81770.1"/>
    </source>
</evidence>
<dbReference type="OrthoDB" id="8637534at2"/>
<dbReference type="EMBL" id="VLJN01000034">
    <property type="protein sequence ID" value="TWG81770.1"/>
    <property type="molecule type" value="Genomic_DNA"/>
</dbReference>